<dbReference type="InterPro" id="IPR011545">
    <property type="entry name" value="DEAD/DEAH_box_helicase_dom"/>
</dbReference>
<dbReference type="Pfam" id="PF00270">
    <property type="entry name" value="DEAD"/>
    <property type="match status" value="1"/>
</dbReference>
<dbReference type="InterPro" id="IPR027417">
    <property type="entry name" value="P-loop_NTPase"/>
</dbReference>
<dbReference type="PROSITE" id="PS51192">
    <property type="entry name" value="HELICASE_ATP_BIND_1"/>
    <property type="match status" value="1"/>
</dbReference>
<evidence type="ECO:0000256" key="7">
    <source>
        <dbReference type="ARBA" id="ARBA00034808"/>
    </source>
</evidence>
<dbReference type="EC" id="5.6.2.4" evidence="7"/>
<dbReference type="GO" id="GO:0005524">
    <property type="term" value="F:ATP binding"/>
    <property type="evidence" value="ECO:0007669"/>
    <property type="project" value="UniProtKB-KW"/>
</dbReference>
<comment type="caution">
    <text evidence="10">The sequence shown here is derived from an EMBL/GenBank/DDBJ whole genome shotgun (WGS) entry which is preliminary data.</text>
</comment>
<gene>
    <name evidence="10" type="ORF">C6T65_08805</name>
</gene>
<dbReference type="PROSITE" id="PS51194">
    <property type="entry name" value="HELICASE_CTER"/>
    <property type="match status" value="1"/>
</dbReference>
<evidence type="ECO:0000256" key="3">
    <source>
        <dbReference type="ARBA" id="ARBA00022840"/>
    </source>
</evidence>
<dbReference type="SMART" id="SM00490">
    <property type="entry name" value="HELICc"/>
    <property type="match status" value="1"/>
</dbReference>
<keyword evidence="2" id="KW-0547">Nucleotide-binding</keyword>
<dbReference type="NCBIfam" id="NF041063">
    <property type="entry name" value="DpdF"/>
    <property type="match status" value="1"/>
</dbReference>
<feature type="domain" description="Helicase C-terminal" evidence="9">
    <location>
        <begin position="376"/>
        <end position="535"/>
    </location>
</feature>
<sequence length="857" mass="95328">MKRAFFGDVELRECLANWELAEEVLAVPGSSDLLERLRQALRNFIGERPRPSHADCIALIRQWLLFRASNADASWLKVPKGPTWPTEPAWQEAGFDVLSIETGLEIRARKPRLPWLGSQSDLFDDVFDRLQAITPKRVEAEPIVADLLGVESFTGAGQREAVRGLIHMPADVTLIAALPTGNGKSVLAQLPAVMHREGYLTLAIVPTVALAIDQGRRMATLLRSRFPNREHDQYAYHSGLTSEERSAIFRAIDDGSQRILFTSPEAATGTLRTLLEKCAKAGGLSHVVIDEAHLVATWGSGFRPSFQLLPALIKRLRSLAPRAIRVVLASATLTPHSVTVLRRQFGPPERTKLIGAIYLRPEPRYAAAWCASMQEKQERVIEALRVAPRPFILYITRPDEARTWLNLLRGQGFVRVAQFTGETGAGERKALLGQWERNELDGMIATSAFGLGIDKGDVRTIVHATLPESLDRFYQEVGRSGRDGIASASLLLYTTEDIKQGLRMASARHIGDELGFQRWTAMIGDAVPDATRDGENWIDLNRLRPALVSRGKSNLAWNLRTLNLMACSGLIELTALSASRPGAADIRNGDLEESDMTICYAAVRLPNGDHGSRSAFERRMREARSESKRAARFAFQLMLTIARNERPVEAALRDLYQLTLPQAYVPVRAYCGGCQSHWSDRSRIPVVPAPFVDRLQQFEPRPDFENALRTFPRLLQNLTFVVVDDVERLLGQNGPGLLDALLSRLRPHTVAIAYDTVATLATLMRARLRRLHSDAFIDTFDANFPDSLAGGAGEVRIIVWASEFVSRPLDMLLRTSPSAMTIMIIPRSTHDPMRPDRMWSSVLPHIDEETAIQALSS</sequence>
<dbReference type="GO" id="GO:0005694">
    <property type="term" value="C:chromosome"/>
    <property type="evidence" value="ECO:0007669"/>
    <property type="project" value="TreeGrafter"/>
</dbReference>
<name>A0AA44Y296_BURVI</name>
<keyword evidence="3" id="KW-0067">ATP-binding</keyword>
<dbReference type="SUPFAM" id="SSF52540">
    <property type="entry name" value="P-loop containing nucleoside triphosphate hydrolases"/>
    <property type="match status" value="1"/>
</dbReference>
<evidence type="ECO:0000259" key="9">
    <source>
        <dbReference type="PROSITE" id="PS51194"/>
    </source>
</evidence>
<dbReference type="GO" id="GO:0009378">
    <property type="term" value="F:four-way junction helicase activity"/>
    <property type="evidence" value="ECO:0007669"/>
    <property type="project" value="TreeGrafter"/>
</dbReference>
<dbReference type="RefSeq" id="WP_060081144.1">
    <property type="nucleotide sequence ID" value="NZ_LPCS01000026.1"/>
</dbReference>
<dbReference type="GO" id="GO:0000724">
    <property type="term" value="P:double-strand break repair via homologous recombination"/>
    <property type="evidence" value="ECO:0007669"/>
    <property type="project" value="TreeGrafter"/>
</dbReference>
<evidence type="ECO:0000256" key="5">
    <source>
        <dbReference type="ARBA" id="ARBA00023235"/>
    </source>
</evidence>
<dbReference type="InterPro" id="IPR001650">
    <property type="entry name" value="Helicase_C-like"/>
</dbReference>
<keyword evidence="4" id="KW-0238">DNA-binding</keyword>
<comment type="similarity">
    <text evidence="1">Belongs to the helicase family. RecQ subfamily.</text>
</comment>
<evidence type="ECO:0000313" key="11">
    <source>
        <dbReference type="Proteomes" id="UP000237632"/>
    </source>
</evidence>
<dbReference type="PANTHER" id="PTHR13710:SF105">
    <property type="entry name" value="ATP-DEPENDENT DNA HELICASE Q1"/>
    <property type="match status" value="1"/>
</dbReference>
<comment type="catalytic activity">
    <reaction evidence="6">
        <text>Couples ATP hydrolysis with the unwinding of duplex DNA by translocating in the 3'-5' direction.</text>
        <dbReference type="EC" id="5.6.2.4"/>
    </reaction>
</comment>
<accession>A0AA44Y296</accession>
<feature type="domain" description="Helicase ATP-binding" evidence="8">
    <location>
        <begin position="165"/>
        <end position="351"/>
    </location>
</feature>
<evidence type="ECO:0000259" key="8">
    <source>
        <dbReference type="PROSITE" id="PS51192"/>
    </source>
</evidence>
<dbReference type="GO" id="GO:0043138">
    <property type="term" value="F:3'-5' DNA helicase activity"/>
    <property type="evidence" value="ECO:0007669"/>
    <property type="project" value="UniProtKB-EC"/>
</dbReference>
<dbReference type="InterPro" id="IPR014001">
    <property type="entry name" value="Helicase_ATP-bd"/>
</dbReference>
<keyword evidence="5" id="KW-0413">Isomerase</keyword>
<protein>
    <recommendedName>
        <fullName evidence="7">DNA 3'-5' helicase</fullName>
        <ecNumber evidence="7">5.6.2.4</ecNumber>
    </recommendedName>
</protein>
<dbReference type="Pfam" id="PF00271">
    <property type="entry name" value="Helicase_C"/>
    <property type="match status" value="1"/>
</dbReference>
<evidence type="ECO:0000256" key="1">
    <source>
        <dbReference type="ARBA" id="ARBA00005446"/>
    </source>
</evidence>
<dbReference type="Gene3D" id="3.40.50.300">
    <property type="entry name" value="P-loop containing nucleotide triphosphate hydrolases"/>
    <property type="match status" value="2"/>
</dbReference>
<dbReference type="AlphaFoldDB" id="A0AA44Y296"/>
<dbReference type="SMART" id="SM00487">
    <property type="entry name" value="DEXDc"/>
    <property type="match status" value="1"/>
</dbReference>
<organism evidence="10 11">
    <name type="scientific">Burkholderia vietnamiensis</name>
    <dbReference type="NCBI Taxonomy" id="60552"/>
    <lineage>
        <taxon>Bacteria</taxon>
        <taxon>Pseudomonadati</taxon>
        <taxon>Pseudomonadota</taxon>
        <taxon>Betaproteobacteria</taxon>
        <taxon>Burkholderiales</taxon>
        <taxon>Burkholderiaceae</taxon>
        <taxon>Burkholderia</taxon>
        <taxon>Burkholderia cepacia complex</taxon>
    </lineage>
</organism>
<evidence type="ECO:0000313" key="10">
    <source>
        <dbReference type="EMBL" id="PRH42938.1"/>
    </source>
</evidence>
<dbReference type="Proteomes" id="UP000237632">
    <property type="component" value="Unassembled WGS sequence"/>
</dbReference>
<evidence type="ECO:0000256" key="4">
    <source>
        <dbReference type="ARBA" id="ARBA00023125"/>
    </source>
</evidence>
<dbReference type="GO" id="GO:0005737">
    <property type="term" value="C:cytoplasm"/>
    <property type="evidence" value="ECO:0007669"/>
    <property type="project" value="TreeGrafter"/>
</dbReference>
<dbReference type="EMBL" id="PVHK01000052">
    <property type="protein sequence ID" value="PRH42938.1"/>
    <property type="molecule type" value="Genomic_DNA"/>
</dbReference>
<reference evidence="10 11" key="1">
    <citation type="submission" date="2018-03" db="EMBL/GenBank/DDBJ databases">
        <authorList>
            <person name="Nguyen K."/>
            <person name="Fouts D."/>
            <person name="Sutton G."/>
        </authorList>
    </citation>
    <scope>NUCLEOTIDE SEQUENCE [LARGE SCALE GENOMIC DNA]</scope>
    <source>
        <strain evidence="10 11">AU3578</strain>
    </source>
</reference>
<proteinExistence type="inferred from homology"/>
<evidence type="ECO:0000256" key="2">
    <source>
        <dbReference type="ARBA" id="ARBA00022741"/>
    </source>
</evidence>
<dbReference type="GO" id="GO:0003677">
    <property type="term" value="F:DNA binding"/>
    <property type="evidence" value="ECO:0007669"/>
    <property type="project" value="UniProtKB-KW"/>
</dbReference>
<dbReference type="PANTHER" id="PTHR13710">
    <property type="entry name" value="DNA HELICASE RECQ FAMILY MEMBER"/>
    <property type="match status" value="1"/>
</dbReference>
<evidence type="ECO:0000256" key="6">
    <source>
        <dbReference type="ARBA" id="ARBA00034617"/>
    </source>
</evidence>